<reference evidence="2" key="1">
    <citation type="journal article" date="2015" name="Nature">
        <title>Complex archaea that bridge the gap between prokaryotes and eukaryotes.</title>
        <authorList>
            <person name="Spang A."/>
            <person name="Saw J.H."/>
            <person name="Jorgensen S.L."/>
            <person name="Zaremba-Niedzwiedzka K."/>
            <person name="Martijn J."/>
            <person name="Lind A.E."/>
            <person name="van Eijk R."/>
            <person name="Schleper C."/>
            <person name="Guy L."/>
            <person name="Ettema T.J."/>
        </authorList>
    </citation>
    <scope>NUCLEOTIDE SEQUENCE</scope>
</reference>
<sequence length="176" mass="20008">MGRWLVVSPIVCYYKCMDAHKFWARVKLGKDCWLWTGNTNTKGYGLVRVEGRRISAHRIAYELYFGKAVPAGRYVCHHCDNPPCVNPYHLYVGTPAQNSRDMVVRGRAATGENHGTATRPERVARGSKQGLARLTENMVLEIRNTSGKTQRALAKEFGVSQRTIFSILRRETWTHV</sequence>
<dbReference type="Pfam" id="PF13392">
    <property type="entry name" value="HNH_3"/>
    <property type="match status" value="1"/>
</dbReference>
<comment type="caution">
    <text evidence="2">The sequence shown here is derived from an EMBL/GenBank/DDBJ whole genome shotgun (WGS) entry which is preliminary data.</text>
</comment>
<dbReference type="InterPro" id="IPR003615">
    <property type="entry name" value="HNH_nuc"/>
</dbReference>
<evidence type="ECO:0000313" key="2">
    <source>
        <dbReference type="EMBL" id="KKN38039.1"/>
    </source>
</evidence>
<dbReference type="Gene3D" id="3.90.75.10">
    <property type="entry name" value="Homing Intron 3 (I-ppo) Encoded Endonuclease, Chain A"/>
    <property type="match status" value="1"/>
</dbReference>
<dbReference type="SUPFAM" id="SSF54060">
    <property type="entry name" value="His-Me finger endonucleases"/>
    <property type="match status" value="1"/>
</dbReference>
<proteinExistence type="predicted"/>
<dbReference type="InterPro" id="IPR044930">
    <property type="entry name" value="Homing_endonuclease_His-Me"/>
</dbReference>
<dbReference type="GO" id="GO:0004519">
    <property type="term" value="F:endonuclease activity"/>
    <property type="evidence" value="ECO:0007669"/>
    <property type="project" value="InterPro"/>
</dbReference>
<accession>A0A0F9Q6A9</accession>
<gene>
    <name evidence="2" type="ORF">LCGC14_0757510</name>
</gene>
<dbReference type="InterPro" id="IPR044925">
    <property type="entry name" value="His-Me_finger_sf"/>
</dbReference>
<feature type="domain" description="HNH nuclease" evidence="1">
    <location>
        <begin position="56"/>
        <end position="100"/>
    </location>
</feature>
<protein>
    <recommendedName>
        <fullName evidence="1">HNH nuclease domain-containing protein</fullName>
    </recommendedName>
</protein>
<organism evidence="2">
    <name type="scientific">marine sediment metagenome</name>
    <dbReference type="NCBI Taxonomy" id="412755"/>
    <lineage>
        <taxon>unclassified sequences</taxon>
        <taxon>metagenomes</taxon>
        <taxon>ecological metagenomes</taxon>
    </lineage>
</organism>
<evidence type="ECO:0000259" key="1">
    <source>
        <dbReference type="Pfam" id="PF13392"/>
    </source>
</evidence>
<name>A0A0F9Q6A9_9ZZZZ</name>
<dbReference type="AlphaFoldDB" id="A0A0F9Q6A9"/>
<dbReference type="EMBL" id="LAZR01001856">
    <property type="protein sequence ID" value="KKN38039.1"/>
    <property type="molecule type" value="Genomic_DNA"/>
</dbReference>